<evidence type="ECO:0000313" key="4">
    <source>
        <dbReference type="Proteomes" id="UP001608902"/>
    </source>
</evidence>
<dbReference type="EMBL" id="JBGFUD010000220">
    <property type="protein sequence ID" value="MFH4974022.1"/>
    <property type="molecule type" value="Genomic_DNA"/>
</dbReference>
<accession>A0ABD6E4R4</accession>
<evidence type="ECO:0000256" key="2">
    <source>
        <dbReference type="SAM" id="SignalP"/>
    </source>
</evidence>
<evidence type="ECO:0000313" key="3">
    <source>
        <dbReference type="EMBL" id="MFH4974022.1"/>
    </source>
</evidence>
<proteinExistence type="predicted"/>
<sequence length="463" mass="50853">MFVAAVLLTGIISDVNSITVFSPAGNIGPNSLSVAYIPDDSPNKYGGFASISRYLTGGGAPCPDKPQFISVPLFWSKGIVGQPQTDWLPVHSSPEPVIVETSNPSPNSPFISYFLHRTSTQSPPPVFTLQNTQTLLEQLALLTGSSSFSAQAPVQSVPRSVDLPDTDRTLIIAQSPFKSKQPNAGESRPIPPPSFPNNPTQSTNPRIRQKQSKNLGSNTKTSLSLKDYENDRIIEESESNDVDETTDSTLVQFSNKSPMLRDKLIPISSDVSVTPVPGSVFKALNDFPNDNNVFTTTSSFSEYRDKDLLKRSSPPNSSSTTVYSPMGQLSTKVPFNEFDFAHLMSQDNFGTDEMFANREDINLQGFENLSPFYIDSTTRIGSPKLNNNYNNNVYDNNNNWSTKNDQLMTEMTAKNSIGRYDGQLSTAAEIMDKGNSVKRRVAFPFPPPGLTGMDSFGTHWRKT</sequence>
<feature type="chain" id="PRO_5044775596" evidence="2">
    <location>
        <begin position="18"/>
        <end position="463"/>
    </location>
</feature>
<gene>
    <name evidence="3" type="ORF">AB6A40_000731</name>
</gene>
<evidence type="ECO:0000256" key="1">
    <source>
        <dbReference type="SAM" id="MobiDB-lite"/>
    </source>
</evidence>
<dbReference type="AlphaFoldDB" id="A0ABD6E4R4"/>
<keyword evidence="2" id="KW-0732">Signal</keyword>
<keyword evidence="4" id="KW-1185">Reference proteome</keyword>
<dbReference type="Proteomes" id="UP001608902">
    <property type="component" value="Unassembled WGS sequence"/>
</dbReference>
<name>A0ABD6E4R4_9BILA</name>
<protein>
    <submittedName>
        <fullName evidence="3">Uncharacterized protein</fullName>
    </submittedName>
</protein>
<organism evidence="3 4">
    <name type="scientific">Gnathostoma spinigerum</name>
    <dbReference type="NCBI Taxonomy" id="75299"/>
    <lineage>
        <taxon>Eukaryota</taxon>
        <taxon>Metazoa</taxon>
        <taxon>Ecdysozoa</taxon>
        <taxon>Nematoda</taxon>
        <taxon>Chromadorea</taxon>
        <taxon>Rhabditida</taxon>
        <taxon>Spirurina</taxon>
        <taxon>Gnathostomatomorpha</taxon>
        <taxon>Gnathostomatoidea</taxon>
        <taxon>Gnathostomatidae</taxon>
        <taxon>Gnathostoma</taxon>
    </lineage>
</organism>
<feature type="compositionally biased region" description="Polar residues" evidence="1">
    <location>
        <begin position="212"/>
        <end position="224"/>
    </location>
</feature>
<comment type="caution">
    <text evidence="3">The sequence shown here is derived from an EMBL/GenBank/DDBJ whole genome shotgun (WGS) entry which is preliminary data.</text>
</comment>
<feature type="signal peptide" evidence="2">
    <location>
        <begin position="1"/>
        <end position="17"/>
    </location>
</feature>
<reference evidence="3 4" key="1">
    <citation type="submission" date="2024-08" db="EMBL/GenBank/DDBJ databases">
        <title>Gnathostoma spinigerum genome.</title>
        <authorList>
            <person name="Gonzalez-Bertolin B."/>
            <person name="Monzon S."/>
            <person name="Zaballos A."/>
            <person name="Jimenez P."/>
            <person name="Dekumyoy P."/>
            <person name="Varona S."/>
            <person name="Cuesta I."/>
            <person name="Sumanam S."/>
            <person name="Adisakwattana P."/>
            <person name="Gasser R.B."/>
            <person name="Hernandez-Gonzalez A."/>
            <person name="Young N.D."/>
            <person name="Perteguer M.J."/>
        </authorList>
    </citation>
    <scope>NUCLEOTIDE SEQUENCE [LARGE SCALE GENOMIC DNA]</scope>
    <source>
        <strain evidence="3">AL3</strain>
        <tissue evidence="3">Liver</tissue>
    </source>
</reference>
<feature type="region of interest" description="Disordered" evidence="1">
    <location>
        <begin position="174"/>
        <end position="229"/>
    </location>
</feature>